<evidence type="ECO:0000313" key="2">
    <source>
        <dbReference type="EnsemblPlants" id="ONIVA02G38860.1"/>
    </source>
</evidence>
<dbReference type="HOGENOM" id="CLU_3377859_0_0_1"/>
<evidence type="ECO:0000313" key="3">
    <source>
        <dbReference type="Proteomes" id="UP000006591"/>
    </source>
</evidence>
<dbReference type="Proteomes" id="UP000006591">
    <property type="component" value="Chromosome 2"/>
</dbReference>
<dbReference type="EnsemblPlants" id="ONIVA02G38860.1">
    <property type="protein sequence ID" value="ONIVA02G38860.1"/>
    <property type="gene ID" value="ONIVA02G38860"/>
</dbReference>
<proteinExistence type="predicted"/>
<reference evidence="2" key="1">
    <citation type="submission" date="2015-04" db="UniProtKB">
        <authorList>
            <consortium name="EnsemblPlants"/>
        </authorList>
    </citation>
    <scope>IDENTIFICATION</scope>
    <source>
        <strain evidence="2">SL10</strain>
    </source>
</reference>
<name>A0A0E0GEE1_ORYNI</name>
<organism evidence="2">
    <name type="scientific">Oryza nivara</name>
    <name type="common">Indian wild rice</name>
    <name type="synonym">Oryza sativa f. spontanea</name>
    <dbReference type="NCBI Taxonomy" id="4536"/>
    <lineage>
        <taxon>Eukaryota</taxon>
        <taxon>Viridiplantae</taxon>
        <taxon>Streptophyta</taxon>
        <taxon>Embryophyta</taxon>
        <taxon>Tracheophyta</taxon>
        <taxon>Spermatophyta</taxon>
        <taxon>Magnoliopsida</taxon>
        <taxon>Liliopsida</taxon>
        <taxon>Poales</taxon>
        <taxon>Poaceae</taxon>
        <taxon>BOP clade</taxon>
        <taxon>Oryzoideae</taxon>
        <taxon>Oryzeae</taxon>
        <taxon>Oryzinae</taxon>
        <taxon>Oryza</taxon>
    </lineage>
</organism>
<dbReference type="Gramene" id="ONIVA02G38860.1">
    <property type="protein sequence ID" value="ONIVA02G38860.1"/>
    <property type="gene ID" value="ONIVA02G38860"/>
</dbReference>
<accession>A0A0E0GEE1</accession>
<evidence type="ECO:0000256" key="1">
    <source>
        <dbReference type="SAM" id="MobiDB-lite"/>
    </source>
</evidence>
<dbReference type="AlphaFoldDB" id="A0A0E0GEE1"/>
<protein>
    <submittedName>
        <fullName evidence="2">Uncharacterized protein</fullName>
    </submittedName>
</protein>
<reference evidence="2" key="2">
    <citation type="submission" date="2018-04" db="EMBL/GenBank/DDBJ databases">
        <title>OnivRS2 (Oryza nivara Reference Sequence Version 2).</title>
        <authorList>
            <person name="Zhang J."/>
            <person name="Kudrna D."/>
            <person name="Lee S."/>
            <person name="Talag J."/>
            <person name="Rajasekar S."/>
            <person name="Welchert J."/>
            <person name="Hsing Y.-I."/>
            <person name="Wing R.A."/>
        </authorList>
    </citation>
    <scope>NUCLEOTIDE SEQUENCE [LARGE SCALE GENOMIC DNA]</scope>
    <source>
        <strain evidence="2">SL10</strain>
    </source>
</reference>
<keyword evidence="3" id="KW-1185">Reference proteome</keyword>
<feature type="region of interest" description="Disordered" evidence="1">
    <location>
        <begin position="13"/>
        <end position="34"/>
    </location>
</feature>
<sequence length="34" mass="3974">MLVTQIQMIPRKQANNHMLLESDYKTSKARKTTP</sequence>